<keyword evidence="17" id="KW-1185">Reference proteome</keyword>
<dbReference type="InterPro" id="IPR027417">
    <property type="entry name" value="P-loop_NTPase"/>
</dbReference>
<dbReference type="PROSITE" id="PS51217">
    <property type="entry name" value="UVRD_HELICASE_CTER"/>
    <property type="match status" value="1"/>
</dbReference>
<comment type="caution">
    <text evidence="16">The sequence shown here is derived from an EMBL/GenBank/DDBJ whole genome shotgun (WGS) entry which is preliminary data.</text>
</comment>
<feature type="binding site" evidence="14">
    <location>
        <position position="1135"/>
    </location>
    <ligand>
        <name>[4Fe-4S] cluster</name>
        <dbReference type="ChEBI" id="CHEBI:49883"/>
    </ligand>
</feature>
<dbReference type="RefSeq" id="WP_138787645.1">
    <property type="nucleotide sequence ID" value="NZ_JBHTGQ010000002.1"/>
</dbReference>
<dbReference type="Pfam" id="PF12705">
    <property type="entry name" value="PDDEXK_1"/>
    <property type="match status" value="1"/>
</dbReference>
<evidence type="ECO:0000313" key="16">
    <source>
        <dbReference type="EMBL" id="MFC7748589.1"/>
    </source>
</evidence>
<evidence type="ECO:0000256" key="11">
    <source>
        <dbReference type="ARBA" id="ARBA00023014"/>
    </source>
</evidence>
<protein>
    <recommendedName>
        <fullName evidence="14">ATP-dependent helicase/deoxyribonuclease subunit B</fullName>
        <ecNumber evidence="14">3.1.-.-</ecNumber>
    </recommendedName>
    <alternativeName>
        <fullName evidence="14">ATP-dependent helicase/nuclease subunit AddB</fullName>
    </alternativeName>
</protein>
<sequence length="1188" mass="133091">MSLRLVIGRAGSGKTELCLRELEERLAAEPEGHPLLLLVPEQGTFQAEHALVSSERLGGMVRAQALSFRRLAWRVMQETGGSARVPVDDTGKQMLIYQLLEEMREQLSALRRSSGQTGYLAKLAELFTEFRRYGVPAETLERRAEAAGLASGATGELLQVYAAYERRMFGVFSDGEDDLNRLALQAHASAYIKDSEIWIDGFNGFTPQELAVVGQLMRHARRVTLTVCADRDLAPGETPDELELFHPTLRTLAKVKAMARELGVETEETVMLEAPGKRRFRESPMLAELERRYEHRHRGGWTPVLPGRGGVTLLNAPNRAAEVEAVARRILELVRDEGYRYRDIAIMVRNFAGYADLLRLRLESFGIPFFLDHKREVSDHPLAEFVRSALDVAVKGWSYDHVFRCVKTDFLLPVPPDGEADSPEVWRVRLGFFKLENFVLETGISGWRWTDGKPWRLFRARTEDGSAGSGESDELTAEERELNDCRRMIAAPLAKLERGLAAARTAREMAECLYRLLDETEAAKKLEAWANACIREGRPQSAREHEGVWNGLLDLLDQLVELLGDEPIAPDRFAGLVASGLDGMKLGLVPPSIDQVLVGSLERTRSAGIRACFILGANDGVLPAKPREDSLLGERERELLAREGVELAEDSRRRLLDEPFLIYSALTLPSERLYVSWPSADEEGKGLLPSETVRHLKRILPNVKEVFVPAGDEPLLTDEARLEWFANPDETLARLFAELGKWRDGSALPGVWKEAYNWFVSRPQWRERLDRLLDGLFYVNEESNLDENLTREMYGTVIRASVSRLERFAACPFAHFASYGLGLRERRLYKLEAPDVGVLFHGALSEMLRKLTEDGLSWADLSPEECAALAEEAVDRLVPGLQHEILLSSSRHRYLTGRLRRVVGEAASTLAKQGRRGSFAPAGAEIPFGPGSPLPPLTFRLDNGCVIELAGRIDRIDTATDGKGGLWLRVLDYKSGRTELNLAEVYYGLSLQMLAYLEAAVSQAEKWLGRPAEPAGVLYFHVHNPWVRDGAGLAPEELEAERFKRFKMRGLLLADPDLVRMMDGNLQSGHSDMLPVALKSDGGFYSSSSVADAPRWKALRHHARRVIRGLGRRMTDGDVSIRPYRMGRETACAYCEYKAVCRFDPLTDADAYRELRPLAKDEIWSAIESAAGLTETADREEDEPNERN</sequence>
<keyword evidence="12 14" id="KW-0238">DNA-binding</keyword>
<keyword evidence="6 14" id="KW-0378">Hydrolase</keyword>
<dbReference type="Proteomes" id="UP001596528">
    <property type="component" value="Unassembled WGS sequence"/>
</dbReference>
<comment type="function">
    <text evidence="14">The heterodimer acts as both an ATP-dependent DNA helicase and an ATP-dependent, dual-direction single-stranded exonuclease. Recognizes the chi site generating a DNA molecule suitable for the initiation of homologous recombination. The AddB subunit has 5' -&gt; 3' nuclease activity but not helicase activity.</text>
</comment>
<dbReference type="GO" id="GO:0003678">
    <property type="term" value="F:DNA helicase activity"/>
    <property type="evidence" value="ECO:0007669"/>
    <property type="project" value="UniProtKB-EC"/>
</dbReference>
<feature type="binding site" evidence="14">
    <location>
        <position position="1132"/>
    </location>
    <ligand>
        <name>[4Fe-4S] cluster</name>
        <dbReference type="ChEBI" id="CHEBI:49883"/>
    </ligand>
</feature>
<comment type="subunit">
    <text evidence="14">Heterodimer of AddA and AddB.</text>
</comment>
<keyword evidence="10 14" id="KW-0408">Iron</keyword>
<proteinExistence type="inferred from homology"/>
<gene>
    <name evidence="14 16" type="primary">addB</name>
    <name evidence="16" type="ORF">ACFQWB_01340</name>
</gene>
<accession>A0ABW2UXJ2</accession>
<comment type="cofactor">
    <cofactor evidence="14">
        <name>Mg(2+)</name>
        <dbReference type="ChEBI" id="CHEBI:18420"/>
    </cofactor>
</comment>
<dbReference type="InterPro" id="IPR014140">
    <property type="entry name" value="DNA_helicase_suAddB"/>
</dbReference>
<evidence type="ECO:0000256" key="12">
    <source>
        <dbReference type="ARBA" id="ARBA00023125"/>
    </source>
</evidence>
<dbReference type="Gene3D" id="3.40.50.300">
    <property type="entry name" value="P-loop containing nucleotide triphosphate hydrolases"/>
    <property type="match status" value="4"/>
</dbReference>
<dbReference type="EC" id="3.1.-.-" evidence="14"/>
<evidence type="ECO:0000256" key="4">
    <source>
        <dbReference type="ARBA" id="ARBA00022741"/>
    </source>
</evidence>
<keyword evidence="4 14" id="KW-0547">Nucleotide-binding</keyword>
<evidence type="ECO:0000256" key="8">
    <source>
        <dbReference type="ARBA" id="ARBA00022839"/>
    </source>
</evidence>
<evidence type="ECO:0000256" key="9">
    <source>
        <dbReference type="ARBA" id="ARBA00022840"/>
    </source>
</evidence>
<dbReference type="HAMAP" id="MF_01452">
    <property type="entry name" value="AddB_type1"/>
    <property type="match status" value="1"/>
</dbReference>
<keyword evidence="9 14" id="KW-0067">ATP-binding</keyword>
<dbReference type="NCBIfam" id="TIGR02773">
    <property type="entry name" value="addB_Gpos"/>
    <property type="match status" value="1"/>
</dbReference>
<dbReference type="Gene3D" id="6.10.140.1030">
    <property type="match status" value="1"/>
</dbReference>
<dbReference type="Pfam" id="PF21445">
    <property type="entry name" value="ADDB_N"/>
    <property type="match status" value="1"/>
</dbReference>
<evidence type="ECO:0000256" key="6">
    <source>
        <dbReference type="ARBA" id="ARBA00022801"/>
    </source>
</evidence>
<keyword evidence="11 14" id="KW-0411">Iron-sulfur</keyword>
<feature type="binding site" evidence="14">
    <location>
        <position position="811"/>
    </location>
    <ligand>
        <name>[4Fe-4S] cluster</name>
        <dbReference type="ChEBI" id="CHEBI:49883"/>
    </ligand>
</feature>
<dbReference type="PANTHER" id="PTHR30591:SF1">
    <property type="entry name" value="RECBCD ENZYME SUBUNIT RECC"/>
    <property type="match status" value="1"/>
</dbReference>
<evidence type="ECO:0000256" key="13">
    <source>
        <dbReference type="ARBA" id="ARBA00023204"/>
    </source>
</evidence>
<comment type="cofactor">
    <cofactor evidence="14">
        <name>[4Fe-4S] cluster</name>
        <dbReference type="ChEBI" id="CHEBI:49883"/>
    </cofactor>
    <text evidence="14">Binds 1 [4Fe-4S] cluster.</text>
</comment>
<dbReference type="GO" id="GO:0016787">
    <property type="term" value="F:hydrolase activity"/>
    <property type="evidence" value="ECO:0007669"/>
    <property type="project" value="UniProtKB-KW"/>
</dbReference>
<keyword evidence="1 14" id="KW-0004">4Fe-4S</keyword>
<feature type="domain" description="UvrD-like helicase C-terminal" evidence="15">
    <location>
        <begin position="280"/>
        <end position="606"/>
    </location>
</feature>
<dbReference type="EMBL" id="JBHTGQ010000002">
    <property type="protein sequence ID" value="MFC7748589.1"/>
    <property type="molecule type" value="Genomic_DNA"/>
</dbReference>
<evidence type="ECO:0000256" key="10">
    <source>
        <dbReference type="ARBA" id="ARBA00023004"/>
    </source>
</evidence>
<keyword evidence="5 14" id="KW-0227">DNA damage</keyword>
<keyword evidence="8 14" id="KW-0269">Exonuclease</keyword>
<evidence type="ECO:0000256" key="1">
    <source>
        <dbReference type="ARBA" id="ARBA00022485"/>
    </source>
</evidence>
<evidence type="ECO:0000259" key="15">
    <source>
        <dbReference type="PROSITE" id="PS51217"/>
    </source>
</evidence>
<evidence type="ECO:0000256" key="2">
    <source>
        <dbReference type="ARBA" id="ARBA00022722"/>
    </source>
</evidence>
<evidence type="ECO:0000256" key="5">
    <source>
        <dbReference type="ARBA" id="ARBA00022763"/>
    </source>
</evidence>
<keyword evidence="2 14" id="KW-0540">Nuclease</keyword>
<dbReference type="InterPro" id="IPR011604">
    <property type="entry name" value="PDDEXK-like_dom_sf"/>
</dbReference>
<reference evidence="17" key="1">
    <citation type="journal article" date="2019" name="Int. J. Syst. Evol. Microbiol.">
        <title>The Global Catalogue of Microorganisms (GCM) 10K type strain sequencing project: providing services to taxonomists for standard genome sequencing and annotation.</title>
        <authorList>
            <consortium name="The Broad Institute Genomics Platform"/>
            <consortium name="The Broad Institute Genome Sequencing Center for Infectious Disease"/>
            <person name="Wu L."/>
            <person name="Ma J."/>
        </authorList>
    </citation>
    <scope>NUCLEOTIDE SEQUENCE [LARGE SCALE GENOMIC DNA]</scope>
    <source>
        <strain evidence="17">JCM 18657</strain>
    </source>
</reference>
<evidence type="ECO:0000256" key="7">
    <source>
        <dbReference type="ARBA" id="ARBA00022806"/>
    </source>
</evidence>
<evidence type="ECO:0000256" key="14">
    <source>
        <dbReference type="HAMAP-Rule" id="MF_01452"/>
    </source>
</evidence>
<organism evidence="16 17">
    <name type="scientific">Paenibacillus thermoaerophilus</name>
    <dbReference type="NCBI Taxonomy" id="1215385"/>
    <lineage>
        <taxon>Bacteria</taxon>
        <taxon>Bacillati</taxon>
        <taxon>Bacillota</taxon>
        <taxon>Bacilli</taxon>
        <taxon>Bacillales</taxon>
        <taxon>Paenibacillaceae</taxon>
        <taxon>Paenibacillus</taxon>
    </lineage>
</organism>
<dbReference type="PANTHER" id="PTHR30591">
    <property type="entry name" value="RECBCD ENZYME SUBUNIT RECC"/>
    <property type="match status" value="1"/>
</dbReference>
<dbReference type="InterPro" id="IPR014017">
    <property type="entry name" value="DNA_helicase_UvrD-like_C"/>
</dbReference>
<evidence type="ECO:0000256" key="3">
    <source>
        <dbReference type="ARBA" id="ARBA00022723"/>
    </source>
</evidence>
<dbReference type="SUPFAM" id="SSF52540">
    <property type="entry name" value="P-loop containing nucleoside triphosphate hydrolases"/>
    <property type="match status" value="1"/>
</dbReference>
<comment type="miscellaneous">
    <text evidence="14">Despite having conserved helicase domains, this subunit does not have helicase activity.</text>
</comment>
<dbReference type="Gene3D" id="3.90.320.10">
    <property type="match status" value="1"/>
</dbReference>
<keyword evidence="3 14" id="KW-0479">Metal-binding</keyword>
<feature type="binding site" evidence="14">
    <location>
        <position position="1141"/>
    </location>
    <ligand>
        <name>[4Fe-4S] cluster</name>
        <dbReference type="ChEBI" id="CHEBI:49883"/>
    </ligand>
</feature>
<comment type="similarity">
    <text evidence="14">Belongs to the helicase family. AddB/RexB type 1 subfamily.</text>
</comment>
<dbReference type="InterPro" id="IPR049035">
    <property type="entry name" value="ADDB_N"/>
</dbReference>
<keyword evidence="13 14" id="KW-0234">DNA repair</keyword>
<keyword evidence="7 14" id="KW-0347">Helicase</keyword>
<name>A0ABW2UXJ2_9BACL</name>
<evidence type="ECO:0000313" key="17">
    <source>
        <dbReference type="Proteomes" id="UP001596528"/>
    </source>
</evidence>
<dbReference type="InterPro" id="IPR038726">
    <property type="entry name" value="PDDEXK_AddAB-type"/>
</dbReference>